<dbReference type="HOGENOM" id="CLU_023205_7_2_1"/>
<evidence type="ECO:0000313" key="3">
    <source>
        <dbReference type="EMBL" id="CCE89071.1"/>
    </source>
</evidence>
<dbReference type="GO" id="GO:0005829">
    <property type="term" value="C:cytosol"/>
    <property type="evidence" value="ECO:0007669"/>
    <property type="project" value="TreeGrafter"/>
</dbReference>
<evidence type="ECO:0000256" key="1">
    <source>
        <dbReference type="ARBA" id="ARBA00023002"/>
    </source>
</evidence>
<dbReference type="Pfam" id="PF00248">
    <property type="entry name" value="Aldo_ket_red"/>
    <property type="match status" value="1"/>
</dbReference>
<evidence type="ECO:0000313" key="4">
    <source>
        <dbReference type="Proteomes" id="UP000005222"/>
    </source>
</evidence>
<dbReference type="AlphaFoldDB" id="G8YLY7"/>
<dbReference type="PANTHER" id="PTHR42686">
    <property type="entry name" value="GH17980P-RELATED"/>
    <property type="match status" value="1"/>
</dbReference>
<keyword evidence="4" id="KW-1185">Reference proteome</keyword>
<dbReference type="PANTHER" id="PTHR42686:SF1">
    <property type="entry name" value="GH17980P-RELATED"/>
    <property type="match status" value="1"/>
</dbReference>
<reference evidence="3 4" key="1">
    <citation type="journal article" date="2012" name="G3 (Bethesda)">
        <title>Pichia sorbitophila, an interspecies yeast hybrid reveals early steps of genome resolution following polyploidization.</title>
        <authorList>
            <person name="Leh Louis V."/>
            <person name="Despons L."/>
            <person name="Friedrich A."/>
            <person name="Martin T."/>
            <person name="Durrens P."/>
            <person name="Casaregola S."/>
            <person name="Neuveglise C."/>
            <person name="Fairhead C."/>
            <person name="Marck C."/>
            <person name="Cruz J.A."/>
            <person name="Straub M.L."/>
            <person name="Kugler V."/>
            <person name="Sacerdot C."/>
            <person name="Uzunov Z."/>
            <person name="Thierry A."/>
            <person name="Weiss S."/>
            <person name="Bleykasten C."/>
            <person name="De Montigny J."/>
            <person name="Jacques N."/>
            <person name="Jung P."/>
            <person name="Lemaire M."/>
            <person name="Mallet S."/>
            <person name="Morel G."/>
            <person name="Richard G.F."/>
            <person name="Sarkar A."/>
            <person name="Savel G."/>
            <person name="Schacherer J."/>
            <person name="Seret M.L."/>
            <person name="Talla E."/>
            <person name="Samson G."/>
            <person name="Jubin C."/>
            <person name="Poulain J."/>
            <person name="Vacherie B."/>
            <person name="Barbe V."/>
            <person name="Pelletier E."/>
            <person name="Sherman D.J."/>
            <person name="Westhof E."/>
            <person name="Weissenbach J."/>
            <person name="Baret P.V."/>
            <person name="Wincker P."/>
            <person name="Gaillardin C."/>
            <person name="Dujon B."/>
            <person name="Souciet J.L."/>
        </authorList>
    </citation>
    <scope>NUCLEOTIDE SEQUENCE [LARGE SCALE GENOMIC DNA]</scope>
    <source>
        <strain evidence="4">ATCC MYA-4447 / BCRC 22081 / CBS 7064 / NBRC 10061 / NRRL Y-12695</strain>
    </source>
</reference>
<feature type="domain" description="NADP-dependent oxidoreductase" evidence="2">
    <location>
        <begin position="44"/>
        <end position="326"/>
    </location>
</feature>
<dbReference type="FunCoup" id="G8YLY7">
    <property type="interactions" value="329"/>
</dbReference>
<dbReference type="Proteomes" id="UP000005222">
    <property type="component" value="Chromosome F"/>
</dbReference>
<accession>G8YLY7</accession>
<dbReference type="OrthoDB" id="5286008at2759"/>
<evidence type="ECO:0000259" key="2">
    <source>
        <dbReference type="Pfam" id="PF00248"/>
    </source>
</evidence>
<gene>
    <name evidence="3" type="primary">Piso0_001869</name>
    <name evidence="3" type="ORF">GNLVRS01_PISO0F15845g</name>
</gene>
<dbReference type="InParanoid" id="G8YLY7"/>
<dbReference type="EMBL" id="FO082054">
    <property type="protein sequence ID" value="CCE89071.1"/>
    <property type="molecule type" value="Genomic_DNA"/>
</dbReference>
<proteinExistence type="predicted"/>
<dbReference type="SUPFAM" id="SSF51430">
    <property type="entry name" value="NAD(P)-linked oxidoreductase"/>
    <property type="match status" value="1"/>
</dbReference>
<dbReference type="PRINTS" id="PR00069">
    <property type="entry name" value="ALDKETRDTASE"/>
</dbReference>
<keyword evidence="1" id="KW-0560">Oxidoreductase</keyword>
<dbReference type="OMA" id="QNCTPSF"/>
<dbReference type="eggNOG" id="KOG1576">
    <property type="taxonomic scope" value="Eukaryota"/>
</dbReference>
<organism evidence="3 4">
    <name type="scientific">Pichia sorbitophila (strain ATCC MYA-4447 / BCRC 22081 / CBS 7064 / NBRC 10061 / NRRL Y-12695)</name>
    <name type="common">Hybrid yeast</name>
    <dbReference type="NCBI Taxonomy" id="559304"/>
    <lineage>
        <taxon>Eukaryota</taxon>
        <taxon>Fungi</taxon>
        <taxon>Dikarya</taxon>
        <taxon>Ascomycota</taxon>
        <taxon>Saccharomycotina</taxon>
        <taxon>Pichiomycetes</taxon>
        <taxon>Debaryomycetaceae</taxon>
        <taxon>Millerozyma</taxon>
    </lineage>
</organism>
<dbReference type="GO" id="GO:0045290">
    <property type="term" value="F:D-arabinose 1-dehydrogenase [NAD(P)+] activity"/>
    <property type="evidence" value="ECO:0007669"/>
    <property type="project" value="TreeGrafter"/>
</dbReference>
<dbReference type="GO" id="GO:0070485">
    <property type="term" value="P:dehydro-D-arabinono-1,4-lactone biosynthetic process"/>
    <property type="evidence" value="ECO:0007669"/>
    <property type="project" value="TreeGrafter"/>
</dbReference>
<name>G8YLY7_PICSO</name>
<dbReference type="InterPro" id="IPR023210">
    <property type="entry name" value="NADP_OxRdtase_dom"/>
</dbReference>
<dbReference type="Gene3D" id="3.20.20.100">
    <property type="entry name" value="NADP-dependent oxidoreductase domain"/>
    <property type="match status" value="1"/>
</dbReference>
<protein>
    <submittedName>
        <fullName evidence="3">Piso0_001869 protein</fullName>
    </submittedName>
</protein>
<dbReference type="InterPro" id="IPR036812">
    <property type="entry name" value="NAD(P)_OxRdtase_dom_sf"/>
</dbReference>
<dbReference type="InterPro" id="IPR020471">
    <property type="entry name" value="AKR"/>
</dbReference>
<sequence length="358" mass="40636">MTLGIKPLGPSVVKEPYSIENLPPLLIGGTVFNTLFSEDPYKVPAVEILNNAFCRGLNAIDTSPYYGPSEEILGNALKQIKSKWPRSSYYISTKAGRIGENEFDYSRESVRNSVLRSLKRLDTEYLDLVFMHDIEFVSDTDIFGALKELKLMKNEGLVRNIGVSGYPLDLLYRVAFLAKTEYTEDIGPLDVVLSYSNGCLQNTRLFEMYERFFSQCSIKKLLNGSILSMSLLRSGSTHSFHPASPQLKSKVQAIAQHLKDKYNIELADLATRFAIRKWLFETEPQNNANDLEWNSKCSIILGVASVQEFTAALENYWNVKCNINEINSKDQPIFDEVKELFGDKHWNETWSSGIEHNL</sequence>
<dbReference type="STRING" id="559304.G8YLY7"/>